<evidence type="ECO:0000313" key="1">
    <source>
        <dbReference type="EMBL" id="KAI9906739.1"/>
    </source>
</evidence>
<comment type="caution">
    <text evidence="1">The sequence shown here is derived from an EMBL/GenBank/DDBJ whole genome shotgun (WGS) entry which is preliminary data.</text>
</comment>
<evidence type="ECO:0000313" key="2">
    <source>
        <dbReference type="Proteomes" id="UP001163321"/>
    </source>
</evidence>
<reference evidence="1 2" key="1">
    <citation type="journal article" date="2022" name="bioRxiv">
        <title>The genome of the oomycete Peronosclerospora sorghi, a cosmopolitan pathogen of maize and sorghum, is inflated with dispersed pseudogenes.</title>
        <authorList>
            <person name="Fletcher K."/>
            <person name="Martin F."/>
            <person name="Isakeit T."/>
            <person name="Cavanaugh K."/>
            <person name="Magill C."/>
            <person name="Michelmore R."/>
        </authorList>
    </citation>
    <scope>NUCLEOTIDE SEQUENCE [LARGE SCALE GENOMIC DNA]</scope>
    <source>
        <strain evidence="1">P6</strain>
    </source>
</reference>
<accession>A0ACC0VLD4</accession>
<gene>
    <name evidence="1" type="ORF">PsorP6_016209</name>
</gene>
<name>A0ACC0VLD4_9STRA</name>
<dbReference type="EMBL" id="CM047587">
    <property type="protein sequence ID" value="KAI9906739.1"/>
    <property type="molecule type" value="Genomic_DNA"/>
</dbReference>
<dbReference type="Proteomes" id="UP001163321">
    <property type="component" value="Chromosome 8"/>
</dbReference>
<protein>
    <submittedName>
        <fullName evidence="1">Uncharacterized protein</fullName>
    </submittedName>
</protein>
<proteinExistence type="predicted"/>
<sequence>MEAYLHVYLLKSKTEVTFKFIEYTNMMERQTGKRIKCVRTDNGSEFCNKIFDGFCLQHGILHQTSAPYSPQQNGIA</sequence>
<keyword evidence="2" id="KW-1185">Reference proteome</keyword>
<organism evidence="1 2">
    <name type="scientific">Peronosclerospora sorghi</name>
    <dbReference type="NCBI Taxonomy" id="230839"/>
    <lineage>
        <taxon>Eukaryota</taxon>
        <taxon>Sar</taxon>
        <taxon>Stramenopiles</taxon>
        <taxon>Oomycota</taxon>
        <taxon>Peronosporomycetes</taxon>
        <taxon>Peronosporales</taxon>
        <taxon>Peronosporaceae</taxon>
        <taxon>Peronosclerospora</taxon>
    </lineage>
</organism>